<dbReference type="EMBL" id="BARW01000080">
    <property type="protein sequence ID" value="GAI69638.1"/>
    <property type="molecule type" value="Genomic_DNA"/>
</dbReference>
<name>X1QN25_9ZZZZ</name>
<accession>X1QN25</accession>
<reference evidence="1" key="1">
    <citation type="journal article" date="2014" name="Front. Microbiol.">
        <title>High frequency of phylogenetically diverse reductive dehalogenase-homologous genes in deep subseafloor sedimentary metagenomes.</title>
        <authorList>
            <person name="Kawai M."/>
            <person name="Futagami T."/>
            <person name="Toyoda A."/>
            <person name="Takaki Y."/>
            <person name="Nishi S."/>
            <person name="Hori S."/>
            <person name="Arai W."/>
            <person name="Tsubouchi T."/>
            <person name="Morono Y."/>
            <person name="Uchiyama I."/>
            <person name="Ito T."/>
            <person name="Fujiyama A."/>
            <person name="Inagaki F."/>
            <person name="Takami H."/>
        </authorList>
    </citation>
    <scope>NUCLEOTIDE SEQUENCE</scope>
    <source>
        <strain evidence="1">Expedition CK06-06</strain>
    </source>
</reference>
<protein>
    <submittedName>
        <fullName evidence="1">Uncharacterized protein</fullName>
    </submittedName>
</protein>
<sequence>MPDVAPGVYATGYYTDEVTGQQYYYNAPLDQWYYYAAGLLYPLGISWQPSPSPIVNLAVGDTLRFLLSFKFSGPLPIEQTFQAAVGDNKKEGTFGEWWTAKKTWTIHSSDIPVLHSNFYVDLVIPSGREGQDGAAYCKKDQFFIEEGKDSTPYYYDVGHVIEAEGEFTEMKITKFEKVE</sequence>
<evidence type="ECO:0000313" key="1">
    <source>
        <dbReference type="EMBL" id="GAI69638.1"/>
    </source>
</evidence>
<dbReference type="AlphaFoldDB" id="X1QN25"/>
<comment type="caution">
    <text evidence="1">The sequence shown here is derived from an EMBL/GenBank/DDBJ whole genome shotgun (WGS) entry which is preliminary data.</text>
</comment>
<proteinExistence type="predicted"/>
<gene>
    <name evidence="1" type="ORF">S12H4_00608</name>
</gene>
<organism evidence="1">
    <name type="scientific">marine sediment metagenome</name>
    <dbReference type="NCBI Taxonomy" id="412755"/>
    <lineage>
        <taxon>unclassified sequences</taxon>
        <taxon>metagenomes</taxon>
        <taxon>ecological metagenomes</taxon>
    </lineage>
</organism>